<dbReference type="Gene3D" id="1.25.40.10">
    <property type="entry name" value="Tetratricopeptide repeat domain"/>
    <property type="match status" value="5"/>
</dbReference>
<dbReference type="Pfam" id="PF13374">
    <property type="entry name" value="TPR_10"/>
    <property type="match status" value="4"/>
</dbReference>
<dbReference type="RefSeq" id="WP_075022906.1">
    <property type="nucleotide sequence ID" value="NZ_FOVH01000011.1"/>
</dbReference>
<evidence type="ECO:0000313" key="2">
    <source>
        <dbReference type="Proteomes" id="UP000183413"/>
    </source>
</evidence>
<sequence>MTDAPAVRLRPVVSWPARVEPGGSYRVSVDLETEGPPDEWPYPEEEYAVGCMLDGGTGFAVESAGDTTLVVHRFGGTYGPVTFVAHALDAQGDELCLTLVTQGGVPFRTIPLNVDRSVLMDTGGGSGAAEPAPPYSLVPYPPEPEEIADPWSLPLSRVLAAASRSIPFTGREDELLRLRSWRDGDAGTVLLLHGPGGQGKTRLAAEFARRSRQDGWQVLAARHGERSAPGGAPHAAPPGEPDAAGLLLVVDYAETWPIEDLLDMLGESASGRWGTVRVLLIARPAGAWWVALASRLGHGGVETATMELESLLGDGRMRREGFLTAVAWFADLFGRPDVAVGAFTHPLADDPAFEQVLAVQMAALSAVLNPRVSWGGRNRRSAVPATLLRAEERDYWERELADGTIGTTANVMERVMCVASLIGPVPEDEAERLLRELGVREPSTALRDHRHCYPPARPHTVLQPVSPDRLAEDYLALMIQDDVWMTGALRTLLHGRWGAAAVGVLVETARRWPLMARVLNVHLRERPDPAVEAGGAVLLRLAEAPDTDPAVLAAIEERLPRERRIDLDIAGAVLAERLFADRLAAAAGDAARQAALYERLSERRANVGMYEEAQRASASAVALRRTLSAERGDAGTADALAESLTISSGHLGRMGRHEEGLRQLVESVEVLRGRAADHPEAFGAQLASGLNAQALALAELGRRQESLAAVEEAVALYRERPGAYRAELASALNNLSARLAALGRLEEGLAAVAEAVAIHRELDAEEPDAHLPALAAGLHNLSLRQAELGLAEQAAESAMEAVRMQRRLTATVPGAYEASLAGALDNLSTRLGELGRWDEAAAAIEEAVASYRTLAEQRPETYRADLAAALNNYSVELGELGRSRESLAAVQEAVAAYRLLADQRPDAYRPDLAAALNNLSVRLAELGDHEGGLDVIREAVGIRRRLAADDPAAFAADLAMSLANLGDRLNQLGRFSESVRVVEEAVAIYRGLAEDRPDAFLSALAGSLGKSAITRGLTGEMPGAIAVSAEAVSIYRWLCRKQPTAFLALLARSLHNHSTFLGNQSRFEEGLVAAHEAASIYRSLVQGRPGVFSGPLARSLLNLARHQAVTGRRTEAAVSARDAVLGFRELVSGGLENHEENLAQGLHFLGALLSGSDEGLAAVQEAVQIYSGLSGRRLSAPAGPAAALEDLARRLGDRGRLDEAAERARAAVALYRGLEEGPPREYAVPLASCLVDLARFLELSGRAPEAREAATEAAGLARVHRTGPMADLRAAAEEMLDRLDGAYGGSAEEGGS</sequence>
<dbReference type="STRING" id="1993.SAMN04489713_111288"/>
<dbReference type="InterPro" id="IPR011990">
    <property type="entry name" value="TPR-like_helical_dom_sf"/>
</dbReference>
<proteinExistence type="predicted"/>
<dbReference type="eggNOG" id="COG1414">
    <property type="taxonomic scope" value="Bacteria"/>
</dbReference>
<dbReference type="SUPFAM" id="SSF48452">
    <property type="entry name" value="TPR-like"/>
    <property type="match status" value="3"/>
</dbReference>
<name>A0A1I5MGR9_9ACTN</name>
<organism evidence="1 2">
    <name type="scientific">Actinomadura madurae</name>
    <dbReference type="NCBI Taxonomy" id="1993"/>
    <lineage>
        <taxon>Bacteria</taxon>
        <taxon>Bacillati</taxon>
        <taxon>Actinomycetota</taxon>
        <taxon>Actinomycetes</taxon>
        <taxon>Streptosporangiales</taxon>
        <taxon>Thermomonosporaceae</taxon>
        <taxon>Actinomadura</taxon>
    </lineage>
</organism>
<dbReference type="eggNOG" id="COG0457">
    <property type="taxonomic scope" value="Bacteria"/>
</dbReference>
<keyword evidence="2" id="KW-1185">Reference proteome</keyword>
<gene>
    <name evidence="1" type="ORF">SAMN04489713_111288</name>
</gene>
<evidence type="ECO:0000313" key="1">
    <source>
        <dbReference type="EMBL" id="SFP08713.1"/>
    </source>
</evidence>
<protein>
    <submittedName>
        <fullName evidence="1">Tetratricopeptide repeat-containing protein</fullName>
    </submittedName>
</protein>
<dbReference type="PANTHER" id="PTHR19959">
    <property type="entry name" value="KINESIN LIGHT CHAIN"/>
    <property type="match status" value="1"/>
</dbReference>
<reference evidence="1 2" key="1">
    <citation type="submission" date="2016-10" db="EMBL/GenBank/DDBJ databases">
        <authorList>
            <person name="de Groot N.N."/>
        </authorList>
    </citation>
    <scope>NUCLEOTIDE SEQUENCE [LARGE SCALE GENOMIC DNA]</scope>
    <source>
        <strain evidence="1 2">DSM 43067</strain>
    </source>
</reference>
<dbReference type="InterPro" id="IPR027417">
    <property type="entry name" value="P-loop_NTPase"/>
</dbReference>
<dbReference type="EMBL" id="FOVH01000011">
    <property type="protein sequence ID" value="SFP08713.1"/>
    <property type="molecule type" value="Genomic_DNA"/>
</dbReference>
<dbReference type="PANTHER" id="PTHR19959:SF119">
    <property type="entry name" value="FUNGAL LIPASE-LIKE DOMAIN-CONTAINING PROTEIN"/>
    <property type="match status" value="1"/>
</dbReference>
<dbReference type="InParanoid" id="A0A1I5MGR9"/>
<dbReference type="SUPFAM" id="SSF52540">
    <property type="entry name" value="P-loop containing nucleoside triphosphate hydrolases"/>
    <property type="match status" value="1"/>
</dbReference>
<accession>A0A1I5MGR9</accession>
<dbReference type="Gene3D" id="3.40.50.300">
    <property type="entry name" value="P-loop containing nucleotide triphosphate hydrolases"/>
    <property type="match status" value="1"/>
</dbReference>
<dbReference type="Proteomes" id="UP000183413">
    <property type="component" value="Unassembled WGS sequence"/>
</dbReference>